<evidence type="ECO:0000313" key="2">
    <source>
        <dbReference type="Proteomes" id="UP001177023"/>
    </source>
</evidence>
<keyword evidence="2" id="KW-1185">Reference proteome</keyword>
<accession>A0AA36GC76</accession>
<comment type="caution">
    <text evidence="1">The sequence shown here is derived from an EMBL/GenBank/DDBJ whole genome shotgun (WGS) entry which is preliminary data.</text>
</comment>
<evidence type="ECO:0000313" key="1">
    <source>
        <dbReference type="EMBL" id="CAJ0586911.1"/>
    </source>
</evidence>
<name>A0AA36GC76_9BILA</name>
<reference evidence="1" key="1">
    <citation type="submission" date="2023-06" db="EMBL/GenBank/DDBJ databases">
        <authorList>
            <person name="Delattre M."/>
        </authorList>
    </citation>
    <scope>NUCLEOTIDE SEQUENCE</scope>
    <source>
        <strain evidence="1">AF72</strain>
    </source>
</reference>
<feature type="non-terminal residue" evidence="1">
    <location>
        <position position="353"/>
    </location>
</feature>
<gene>
    <name evidence="1" type="ORF">MSPICULIGERA_LOCUS24893</name>
</gene>
<dbReference type="AlphaFoldDB" id="A0AA36GC76"/>
<protein>
    <submittedName>
        <fullName evidence="1">Uncharacterized protein</fullName>
    </submittedName>
</protein>
<dbReference type="Proteomes" id="UP001177023">
    <property type="component" value="Unassembled WGS sequence"/>
</dbReference>
<sequence>MDKLLAVQRHLRSMVDAPATQFACAYWNANVANNMIFRMEEVEQAFDRLGSIITGSPEVDACMEIAYEARHLSSAIANLEMRVLIAEPGGESILCDTSHTADLTNASTQSLHTPNDTFTAAEGPIITERDDLPTHLSYSCESFKSAADTLPESVAVSSKARVEITESETRPMFVSTTVIDDKHFVNPVAQSPMCPTARDKSTDSITTADVQPSAVTADVHTNPCNTYTADCFTAHEIPSSYVISANNDESMVEPLTSVFTAMEGSGTTLNLKTTTARSRSPAVAPSASLVVGGPSGRRMTAFRLIQSMLTARGLSLEDLRTAISTTTPTHLARWDNELNTEHTQNDVSEVGAD</sequence>
<organism evidence="1 2">
    <name type="scientific">Mesorhabditis spiculigera</name>
    <dbReference type="NCBI Taxonomy" id="96644"/>
    <lineage>
        <taxon>Eukaryota</taxon>
        <taxon>Metazoa</taxon>
        <taxon>Ecdysozoa</taxon>
        <taxon>Nematoda</taxon>
        <taxon>Chromadorea</taxon>
        <taxon>Rhabditida</taxon>
        <taxon>Rhabditina</taxon>
        <taxon>Rhabditomorpha</taxon>
        <taxon>Rhabditoidea</taxon>
        <taxon>Rhabditidae</taxon>
        <taxon>Mesorhabditinae</taxon>
        <taxon>Mesorhabditis</taxon>
    </lineage>
</organism>
<proteinExistence type="predicted"/>
<dbReference type="EMBL" id="CATQJA010002709">
    <property type="protein sequence ID" value="CAJ0586911.1"/>
    <property type="molecule type" value="Genomic_DNA"/>
</dbReference>